<dbReference type="PANTHER" id="PTHR30244">
    <property type="entry name" value="TRANSAMINASE"/>
    <property type="match status" value="1"/>
</dbReference>
<dbReference type="RefSeq" id="WP_048696353.1">
    <property type="nucleotide sequence ID" value="NZ_CZAP01000001.1"/>
</dbReference>
<dbReference type="EMBL" id="CZAP01000001">
    <property type="protein sequence ID" value="CUO77568.1"/>
    <property type="molecule type" value="Genomic_DNA"/>
</dbReference>
<dbReference type="InterPro" id="IPR015422">
    <property type="entry name" value="PyrdxlP-dep_Trfase_small"/>
</dbReference>
<dbReference type="GO" id="GO:0000271">
    <property type="term" value="P:polysaccharide biosynthetic process"/>
    <property type="evidence" value="ECO:0007669"/>
    <property type="project" value="TreeGrafter"/>
</dbReference>
<comment type="similarity">
    <text evidence="1">Belongs to the DegT/DnrJ/EryC1 family.</text>
</comment>
<gene>
    <name evidence="2" type="primary">arnB_1</name>
    <name evidence="2" type="ORF">ERS852511_00023</name>
</gene>
<dbReference type="PIRSF" id="PIRSF000390">
    <property type="entry name" value="PLP_StrS"/>
    <property type="match status" value="1"/>
</dbReference>
<dbReference type="NCBIfam" id="TIGR04181">
    <property type="entry name" value="NHT_00031"/>
    <property type="match status" value="1"/>
</dbReference>
<keyword evidence="1" id="KW-0663">Pyridoxal phosphate</keyword>
<organism evidence="2 3">
    <name type="scientific">Bacteroides thetaiotaomicron</name>
    <dbReference type="NCBI Taxonomy" id="818"/>
    <lineage>
        <taxon>Bacteria</taxon>
        <taxon>Pseudomonadati</taxon>
        <taxon>Bacteroidota</taxon>
        <taxon>Bacteroidia</taxon>
        <taxon>Bacteroidales</taxon>
        <taxon>Bacteroidaceae</taxon>
        <taxon>Bacteroides</taxon>
    </lineage>
</organism>
<dbReference type="InterPro" id="IPR015421">
    <property type="entry name" value="PyrdxlP-dep_Trfase_major"/>
</dbReference>
<accession>A0A139KYY9</accession>
<dbReference type="PANTHER" id="PTHR30244:SF30">
    <property type="entry name" value="BLR5990 PROTEIN"/>
    <property type="match status" value="1"/>
</dbReference>
<reference evidence="2 3" key="1">
    <citation type="submission" date="2015-09" db="EMBL/GenBank/DDBJ databases">
        <authorList>
            <consortium name="Pathogen Informatics"/>
        </authorList>
    </citation>
    <scope>NUCLEOTIDE SEQUENCE [LARGE SCALE GENOMIC DNA]</scope>
    <source>
        <strain evidence="2 3">2789STDY5834899</strain>
    </source>
</reference>
<dbReference type="GO" id="GO:0030170">
    <property type="term" value="F:pyridoxal phosphate binding"/>
    <property type="evidence" value="ECO:0007669"/>
    <property type="project" value="TreeGrafter"/>
</dbReference>
<evidence type="ECO:0000313" key="3">
    <source>
        <dbReference type="Proteomes" id="UP000095576"/>
    </source>
</evidence>
<keyword evidence="2" id="KW-0808">Transferase</keyword>
<evidence type="ECO:0000313" key="2">
    <source>
        <dbReference type="EMBL" id="CUO77568.1"/>
    </source>
</evidence>
<dbReference type="EC" id="2.6.1.87" evidence="2"/>
<dbReference type="SUPFAM" id="SSF53383">
    <property type="entry name" value="PLP-dependent transferases"/>
    <property type="match status" value="1"/>
</dbReference>
<dbReference type="Pfam" id="PF01041">
    <property type="entry name" value="DegT_DnrJ_EryC1"/>
    <property type="match status" value="1"/>
</dbReference>
<dbReference type="Proteomes" id="UP000095576">
    <property type="component" value="Unassembled WGS sequence"/>
</dbReference>
<dbReference type="AlphaFoldDB" id="A0A139KYY9"/>
<protein>
    <submittedName>
        <fullName evidence="2">Putative aminotransferase</fullName>
        <ecNumber evidence="2">2.6.1.87</ecNumber>
    </submittedName>
</protein>
<name>A0A139KYY9_BACT4</name>
<dbReference type="PATRIC" id="fig|818.29.peg.667"/>
<evidence type="ECO:0000256" key="1">
    <source>
        <dbReference type="RuleBase" id="RU004508"/>
    </source>
</evidence>
<dbReference type="CDD" id="cd00616">
    <property type="entry name" value="AHBA_syn"/>
    <property type="match status" value="1"/>
</dbReference>
<keyword evidence="2" id="KW-0032">Aminotransferase</keyword>
<dbReference type="InterPro" id="IPR026385">
    <property type="entry name" value="LegC-like"/>
</dbReference>
<dbReference type="Gene3D" id="3.90.1150.10">
    <property type="entry name" value="Aspartate Aminotransferase, domain 1"/>
    <property type="match status" value="1"/>
</dbReference>
<sequence length="404" mass="45448">MADFKSTIDFIKSVYGNKEFTPLAVPVFAGNEKAYLNECIDTTFVSSVGKFVDRFEEDMAKYTGAKRAVVCVSGTNALHMSLLLTGVKKDDEVLTQALTFIATCNALSYIGAHPVFLDVDKSTMGLSPDAMKEWLQANAEIRKNTRIAELPESQDFAFREDELACYNKYTGCRIKACVPMHTFGHVVRIEEIAALCKEWHIELVEDAAESIGSTYKGQHTGTFGRIGAISFNGNKTITTGGGGMMLFMDEELGAYAKHITTQAKIPHCWEFRHDHIGFNYRMPNINAALGCAQLENLDKYVASKRKVATEYIEHFKNVDGIDFFAEPENTFSNYWLSAVVLKDKEFQLDFLQQTNDNGVMTRPIWELMNRLPMFENCQNDGLKNTIYFADRVVNIPSSVRLEDL</sequence>
<dbReference type="InterPro" id="IPR000653">
    <property type="entry name" value="DegT/StrS_aminotransferase"/>
</dbReference>
<dbReference type="Gene3D" id="3.40.640.10">
    <property type="entry name" value="Type I PLP-dependent aspartate aminotransferase-like (Major domain)"/>
    <property type="match status" value="1"/>
</dbReference>
<proteinExistence type="inferred from homology"/>
<dbReference type="GO" id="GO:0099620">
    <property type="term" value="F:UDP-4-amino-4-deoxy-L-arabinose aminotransferase"/>
    <property type="evidence" value="ECO:0007669"/>
    <property type="project" value="UniProtKB-EC"/>
</dbReference>
<dbReference type="InterPro" id="IPR015424">
    <property type="entry name" value="PyrdxlP-dep_Trfase"/>
</dbReference>